<dbReference type="InterPro" id="IPR013783">
    <property type="entry name" value="Ig-like_fold"/>
</dbReference>
<comment type="domain">
    <text evidence="14">The WSXWS motif appears to be necessary for proper protein folding and thereby efficient intracellular transport and cell-surface receptor binding.</text>
</comment>
<dbReference type="InterPro" id="IPR015152">
    <property type="entry name" value="Growth/epo_recpt_lig-bind"/>
</dbReference>
<keyword evidence="4 14" id="KW-0812">Transmembrane</keyword>
<evidence type="ECO:0000256" key="14">
    <source>
        <dbReference type="RuleBase" id="RU365035"/>
    </source>
</evidence>
<evidence type="ECO:0000256" key="3">
    <source>
        <dbReference type="ARBA" id="ARBA00019818"/>
    </source>
</evidence>
<feature type="region of interest" description="Disordered" evidence="15">
    <location>
        <begin position="316"/>
        <end position="354"/>
    </location>
</feature>
<dbReference type="EMBL" id="BAAFST010000015">
    <property type="protein sequence ID" value="GAB1299245.1"/>
    <property type="molecule type" value="Genomic_DNA"/>
</dbReference>
<feature type="chain" id="PRO_5044985007" description="Prolactin receptor" evidence="14">
    <location>
        <begin position="20"/>
        <end position="610"/>
    </location>
</feature>
<dbReference type="PROSITE" id="PS50853">
    <property type="entry name" value="FN3"/>
    <property type="match status" value="2"/>
</dbReference>
<keyword evidence="12 14" id="KW-0675">Receptor</keyword>
<evidence type="ECO:0000313" key="18">
    <source>
        <dbReference type="Proteomes" id="UP001623349"/>
    </source>
</evidence>
<evidence type="ECO:0000256" key="13">
    <source>
        <dbReference type="ARBA" id="ARBA00023180"/>
    </source>
</evidence>
<evidence type="ECO:0000256" key="10">
    <source>
        <dbReference type="ARBA" id="ARBA00023136"/>
    </source>
</evidence>
<dbReference type="Pfam" id="PF09067">
    <property type="entry name" value="EpoR_lig-bind"/>
    <property type="match status" value="1"/>
</dbReference>
<organism evidence="17 18">
    <name type="scientific">Apodemus speciosus</name>
    <name type="common">Large Japanese field mouse</name>
    <dbReference type="NCBI Taxonomy" id="105296"/>
    <lineage>
        <taxon>Eukaryota</taxon>
        <taxon>Metazoa</taxon>
        <taxon>Chordata</taxon>
        <taxon>Craniata</taxon>
        <taxon>Vertebrata</taxon>
        <taxon>Euteleostomi</taxon>
        <taxon>Mammalia</taxon>
        <taxon>Eutheria</taxon>
        <taxon>Euarchontoglires</taxon>
        <taxon>Glires</taxon>
        <taxon>Rodentia</taxon>
        <taxon>Myomorpha</taxon>
        <taxon>Muroidea</taxon>
        <taxon>Muridae</taxon>
        <taxon>Murinae</taxon>
        <taxon>Apodemus</taxon>
    </lineage>
</organism>
<dbReference type="SMART" id="SM00060">
    <property type="entry name" value="FN3"/>
    <property type="match status" value="2"/>
</dbReference>
<dbReference type="PROSITE" id="PS01352">
    <property type="entry name" value="HEMATOPO_REC_L_F1"/>
    <property type="match status" value="1"/>
</dbReference>
<keyword evidence="8 14" id="KW-0862">Zinc</keyword>
<evidence type="ECO:0000256" key="7">
    <source>
        <dbReference type="ARBA" id="ARBA00022737"/>
    </source>
</evidence>
<feature type="region of interest" description="Disordered" evidence="15">
    <location>
        <begin position="461"/>
        <end position="489"/>
    </location>
</feature>
<reference evidence="17 18" key="1">
    <citation type="submission" date="2024-08" db="EMBL/GenBank/DDBJ databases">
        <title>The draft genome of Apodemus speciosus.</title>
        <authorList>
            <person name="Nabeshima K."/>
            <person name="Suzuki S."/>
            <person name="Onuma M."/>
        </authorList>
    </citation>
    <scope>NUCLEOTIDE SEQUENCE [LARGE SCALE GENOMIC DNA]</scope>
    <source>
        <strain evidence="17">IB14-021</strain>
    </source>
</reference>
<keyword evidence="18" id="KW-1185">Reference proteome</keyword>
<evidence type="ECO:0000256" key="1">
    <source>
        <dbReference type="ARBA" id="ARBA00004479"/>
    </source>
</evidence>
<feature type="signal peptide" evidence="14">
    <location>
        <begin position="1"/>
        <end position="19"/>
    </location>
</feature>
<evidence type="ECO:0000256" key="15">
    <source>
        <dbReference type="SAM" id="MobiDB-lite"/>
    </source>
</evidence>
<feature type="compositionally biased region" description="Low complexity" evidence="15">
    <location>
        <begin position="345"/>
        <end position="354"/>
    </location>
</feature>
<keyword evidence="6 14" id="KW-0732">Signal</keyword>
<evidence type="ECO:0000256" key="11">
    <source>
        <dbReference type="ARBA" id="ARBA00023157"/>
    </source>
</evidence>
<keyword evidence="7" id="KW-0677">Repeat</keyword>
<evidence type="ECO:0000256" key="9">
    <source>
        <dbReference type="ARBA" id="ARBA00022989"/>
    </source>
</evidence>
<dbReference type="InterPro" id="IPR036116">
    <property type="entry name" value="FN3_sf"/>
</dbReference>
<evidence type="ECO:0000256" key="12">
    <source>
        <dbReference type="ARBA" id="ARBA00023170"/>
    </source>
</evidence>
<comment type="caution">
    <text evidence="17">The sequence shown here is derived from an EMBL/GenBank/DDBJ whole genome shotgun (WGS) entry which is preliminary data.</text>
</comment>
<keyword evidence="5 14" id="KW-0479">Metal-binding</keyword>
<comment type="function">
    <text evidence="14">This is a receptor for the anterior pituitary hormone prolactin.</text>
</comment>
<feature type="domain" description="Fibronectin type-III" evidence="16">
    <location>
        <begin position="124"/>
        <end position="224"/>
    </location>
</feature>
<dbReference type="PANTHER" id="PTHR23036">
    <property type="entry name" value="CYTOKINE RECEPTOR"/>
    <property type="match status" value="1"/>
</dbReference>
<dbReference type="SUPFAM" id="SSF49265">
    <property type="entry name" value="Fibronectin type III"/>
    <property type="match status" value="2"/>
</dbReference>
<dbReference type="PANTHER" id="PTHR23036:SF86">
    <property type="entry name" value="PROLACTIN RECEPTOR"/>
    <property type="match status" value="1"/>
</dbReference>
<dbReference type="InterPro" id="IPR050379">
    <property type="entry name" value="Type-I_Cytokine_Rcpt"/>
</dbReference>
<evidence type="ECO:0000256" key="6">
    <source>
        <dbReference type="ARBA" id="ARBA00022729"/>
    </source>
</evidence>
<evidence type="ECO:0000256" key="2">
    <source>
        <dbReference type="ARBA" id="ARBA00007885"/>
    </source>
</evidence>
<keyword evidence="9 14" id="KW-1133">Transmembrane helix</keyword>
<dbReference type="Gene3D" id="2.60.40.10">
    <property type="entry name" value="Immunoglobulins"/>
    <property type="match status" value="2"/>
</dbReference>
<protein>
    <recommendedName>
        <fullName evidence="3 14">Prolactin receptor</fullName>
        <shortName evidence="14">PRL-R</shortName>
    </recommendedName>
</protein>
<feature type="domain" description="Fibronectin type-III" evidence="16">
    <location>
        <begin position="22"/>
        <end position="122"/>
    </location>
</feature>
<comment type="similarity">
    <text evidence="2 14">Belongs to the type I cytokine receptor family. Type 1 subfamily.</text>
</comment>
<dbReference type="InterPro" id="IPR003528">
    <property type="entry name" value="Long_hematopoietin_rcpt_CS"/>
</dbReference>
<feature type="compositionally biased region" description="Basic and acidic residues" evidence="15">
    <location>
        <begin position="318"/>
        <end position="327"/>
    </location>
</feature>
<keyword evidence="10 14" id="KW-0472">Membrane</keyword>
<keyword evidence="11 14" id="KW-1015">Disulfide bond</keyword>
<evidence type="ECO:0000256" key="5">
    <source>
        <dbReference type="ARBA" id="ARBA00022723"/>
    </source>
</evidence>
<evidence type="ECO:0000259" key="16">
    <source>
        <dbReference type="PROSITE" id="PS50853"/>
    </source>
</evidence>
<comment type="subunit">
    <text evidence="14">Interacts with SMARCA1. Interacts with NEK3 and VAV2 and this interaction is prolactin-dependent.</text>
</comment>
<comment type="domain">
    <text evidence="14">The box 1 motif is required for JAK interaction and/or activation.</text>
</comment>
<keyword evidence="13" id="KW-0325">Glycoprotein</keyword>
<dbReference type="CDD" id="cd00063">
    <property type="entry name" value="FN3"/>
    <property type="match status" value="1"/>
</dbReference>
<gene>
    <name evidence="14" type="primary">PRLR</name>
    <name evidence="17" type="ORF">APTSU1_001448100</name>
</gene>
<dbReference type="InterPro" id="IPR003961">
    <property type="entry name" value="FN3_dom"/>
</dbReference>
<evidence type="ECO:0000256" key="8">
    <source>
        <dbReference type="ARBA" id="ARBA00022833"/>
    </source>
</evidence>
<evidence type="ECO:0000313" key="17">
    <source>
        <dbReference type="EMBL" id="GAB1299245.1"/>
    </source>
</evidence>
<comment type="subcellular location">
    <subcellularLocation>
        <location evidence="1 14">Membrane</location>
        <topology evidence="1 14">Single-pass type I membrane protein</topology>
    </subcellularLocation>
</comment>
<sequence length="610" mass="68231">MPSALAFMLLVLSIGLLSGQSPPGKPEIHKCRSPDKETFTCWWNPGSDGGLPTNYSLTYSKEGEKTTYECPDYKTSGPNSCFFSKQYTSIWKIYVITVNATNQMGSSTSDPLYVDVTYIVEPEPPRNLTLEVKQLKDKKSYLWVKWSPPTITDVKTGWFTMEYEIRLKSEEAEEWEIHFTGHQTQFKVFDLYPGQKYLVQTRCKPDHGYWSRWSQENSIEIPNNFTLKDTTVWIIVAILSAVICLIMVWAVALKGYSMMTCIFPPVPGPKIKGFDTHLLEKGKSEELLSALGCQDFPPTSDCEDLLVEFLEVDDNEDDRLMPSHSKEYPGQGVKPTHLDPDSDSGHGSYDSHSLLSEKCEEPQAYPPTVHIPEIIEKPENPEANIPLTTDPQSTTPNFHVDASKSSTWPLPPSQHMPKSPYHSITDVCKLAGSPVDTLDSFLDKAGEKVLKLSKAFETGDEEVAGQEGAKSFPSDKQNTPWPLLQEKGPTVYAKPPDYVEIHKVNKDGVLSLSPKERENNQTEKLGVPETSKEYAKVSGVTDNNILVLVPDSRAQNTALLGESAKKTPLSLERNQSEKDLANVAATSSNRRLHLGRLDYLDPTCFTHSFL</sequence>
<feature type="transmembrane region" description="Helical" evidence="14">
    <location>
        <begin position="232"/>
        <end position="253"/>
    </location>
</feature>
<dbReference type="Pfam" id="PF00041">
    <property type="entry name" value="fn3"/>
    <property type="match status" value="1"/>
</dbReference>
<evidence type="ECO:0000256" key="4">
    <source>
        <dbReference type="ARBA" id="ARBA00022692"/>
    </source>
</evidence>
<accession>A0ABQ0FJ88</accession>
<name>A0ABQ0FJ88_APOSI</name>
<dbReference type="Proteomes" id="UP001623349">
    <property type="component" value="Unassembled WGS sequence"/>
</dbReference>
<proteinExistence type="inferred from homology"/>